<dbReference type="Pfam" id="PF19290">
    <property type="entry name" value="PmbA_TldD_2nd"/>
    <property type="match status" value="1"/>
</dbReference>
<feature type="domain" description="Metalloprotease TldD/E central" evidence="4">
    <location>
        <begin position="124"/>
        <end position="235"/>
    </location>
</feature>
<dbReference type="GO" id="GO:0008237">
    <property type="term" value="F:metallopeptidase activity"/>
    <property type="evidence" value="ECO:0007669"/>
    <property type="project" value="InterPro"/>
</dbReference>
<evidence type="ECO:0000259" key="2">
    <source>
        <dbReference type="Pfam" id="PF01523"/>
    </source>
</evidence>
<dbReference type="Pfam" id="PF01523">
    <property type="entry name" value="PmbA_TldD_1st"/>
    <property type="match status" value="1"/>
</dbReference>
<dbReference type="Proteomes" id="UP000009047">
    <property type="component" value="Chromosome"/>
</dbReference>
<comment type="similarity">
    <text evidence="1">Belongs to the peptidase U62 family.</text>
</comment>
<dbReference type="eggNOG" id="COG0312">
    <property type="taxonomic scope" value="Bacteria"/>
</dbReference>
<dbReference type="PANTHER" id="PTHR43421">
    <property type="entry name" value="METALLOPROTEASE PMBA"/>
    <property type="match status" value="1"/>
</dbReference>
<dbReference type="SUPFAM" id="SSF111283">
    <property type="entry name" value="Putative modulator of DNA gyrase, PmbA/TldD"/>
    <property type="match status" value="1"/>
</dbReference>
<dbReference type="GO" id="GO:0005829">
    <property type="term" value="C:cytosol"/>
    <property type="evidence" value="ECO:0007669"/>
    <property type="project" value="TreeGrafter"/>
</dbReference>
<dbReference type="EMBL" id="CP002085">
    <property type="protein sequence ID" value="ADK84788.1"/>
    <property type="molecule type" value="Genomic_DNA"/>
</dbReference>
<dbReference type="AlphaFoldDB" id="E1QGU5"/>
<dbReference type="STRING" id="644282.Deba_1420"/>
<dbReference type="InterPro" id="IPR047657">
    <property type="entry name" value="PmbA"/>
</dbReference>
<evidence type="ECO:0000256" key="1">
    <source>
        <dbReference type="ARBA" id="ARBA00005836"/>
    </source>
</evidence>
<feature type="domain" description="Metalloprotease TldD/E N-terminal" evidence="2">
    <location>
        <begin position="26"/>
        <end position="88"/>
    </location>
</feature>
<organism evidence="5 6">
    <name type="scientific">Desulfarculus baarsii (strain ATCC 33931 / DSM 2075 / LMG 7858 / VKM B-1802 / 2st14)</name>
    <dbReference type="NCBI Taxonomy" id="644282"/>
    <lineage>
        <taxon>Bacteria</taxon>
        <taxon>Pseudomonadati</taxon>
        <taxon>Thermodesulfobacteriota</taxon>
        <taxon>Desulfarculia</taxon>
        <taxon>Desulfarculales</taxon>
        <taxon>Desulfarculaceae</taxon>
        <taxon>Desulfarculus</taxon>
    </lineage>
</organism>
<dbReference type="Gene3D" id="3.30.2290.10">
    <property type="entry name" value="PmbA/TldD superfamily"/>
    <property type="match status" value="1"/>
</dbReference>
<keyword evidence="6" id="KW-1185">Reference proteome</keyword>
<dbReference type="InterPro" id="IPR045570">
    <property type="entry name" value="Metalloprtase-TldD/E_cen_dom"/>
</dbReference>
<dbReference type="InterPro" id="IPR035068">
    <property type="entry name" value="TldD/PmbA_N"/>
</dbReference>
<gene>
    <name evidence="5" type="ordered locus">Deba_1420</name>
</gene>
<evidence type="ECO:0000313" key="5">
    <source>
        <dbReference type="EMBL" id="ADK84788.1"/>
    </source>
</evidence>
<dbReference type="InterPro" id="IPR036059">
    <property type="entry name" value="TldD/PmbA_sf"/>
</dbReference>
<sequence length="450" mass="48038">MSVEPMIGRASLALEAARRAGAQQAAASVSDVRFVKATFRDGQLEQAKAAGKMSLGVRLYVDGRYGAHATSDLRDEALRAFVEGAVAMTRLLEPDPLRALPPKELTPTAPGPDLRLHDPAVAQAPTDFWLALARRMDELALERAQRGGVKLISRQGLAHGESGLELLATSDGFMGVQEETSCYHGCTVALLDDQRGGARQLASWHHLGRALDQMTDRARQEQVAAQAVERARRQLGGRPGPTGRGRLLVENSVAGRLVGEILGCLAGAALDQKQSYLADRLGQSLASPLLNMRDEPLEPGGLASRWFDGEGLAAQPRQVIEGGALRAYFLDTYYAKRLGLAPTAGSSTNLKFAPSRAGGFEQMLEDMPSGLAVTGFLGGNFNGTTGDFSFGVRGLWIENGRVAHPVEGMNIAGNYDDLWRSLAAVGDDPYAYSRLATPSLLFDEAMIAGA</sequence>
<feature type="domain" description="Metalloprotease TldD/E C-terminal" evidence="3">
    <location>
        <begin position="242"/>
        <end position="449"/>
    </location>
</feature>
<dbReference type="KEGG" id="dbr:Deba_1420"/>
<dbReference type="HOGENOM" id="CLU_026425_0_0_7"/>
<dbReference type="InterPro" id="IPR045569">
    <property type="entry name" value="Metalloprtase-TldD/E_C"/>
</dbReference>
<reference evidence="5 6" key="1">
    <citation type="journal article" date="2010" name="Stand. Genomic Sci.">
        <title>Complete genome sequence of Desulfarculus baarsii type strain (2st14).</title>
        <authorList>
            <person name="Sun H."/>
            <person name="Spring S."/>
            <person name="Lapidus A."/>
            <person name="Davenport K."/>
            <person name="Del Rio T.G."/>
            <person name="Tice H."/>
            <person name="Nolan M."/>
            <person name="Copeland A."/>
            <person name="Cheng J.F."/>
            <person name="Lucas S."/>
            <person name="Tapia R."/>
            <person name="Goodwin L."/>
            <person name="Pitluck S."/>
            <person name="Ivanova N."/>
            <person name="Pagani I."/>
            <person name="Mavromatis K."/>
            <person name="Ovchinnikova G."/>
            <person name="Pati A."/>
            <person name="Chen A."/>
            <person name="Palaniappan K."/>
            <person name="Hauser L."/>
            <person name="Chang Y.J."/>
            <person name="Jeffries C.D."/>
            <person name="Detter J.C."/>
            <person name="Han C."/>
            <person name="Rohde M."/>
            <person name="Brambilla E."/>
            <person name="Goker M."/>
            <person name="Woyke T."/>
            <person name="Bristow J."/>
            <person name="Eisen J.A."/>
            <person name="Markowitz V."/>
            <person name="Hugenholtz P."/>
            <person name="Kyrpides N.C."/>
            <person name="Klenk H.P."/>
            <person name="Land M."/>
        </authorList>
    </citation>
    <scope>NUCLEOTIDE SEQUENCE [LARGE SCALE GENOMIC DNA]</scope>
    <source>
        <strain evidence="6">ATCC 33931 / DSM 2075 / LMG 7858 / VKM B-1802 / 2st14</strain>
    </source>
</reference>
<dbReference type="GO" id="GO:0006508">
    <property type="term" value="P:proteolysis"/>
    <property type="evidence" value="ECO:0007669"/>
    <property type="project" value="InterPro"/>
</dbReference>
<dbReference type="RefSeq" id="WP_013258241.1">
    <property type="nucleotide sequence ID" value="NC_014365.1"/>
</dbReference>
<dbReference type="InterPro" id="IPR002510">
    <property type="entry name" value="Metalloprtase-TldD/E_N"/>
</dbReference>
<dbReference type="PANTHER" id="PTHR43421:SF1">
    <property type="entry name" value="METALLOPROTEASE PMBA"/>
    <property type="match status" value="1"/>
</dbReference>
<name>E1QGU5_DESB2</name>
<protein>
    <submittedName>
        <fullName evidence="5">Peptidase U62 modulator of DNA gyrase</fullName>
    </submittedName>
</protein>
<evidence type="ECO:0000313" key="6">
    <source>
        <dbReference type="Proteomes" id="UP000009047"/>
    </source>
</evidence>
<dbReference type="Pfam" id="PF19289">
    <property type="entry name" value="PmbA_TldD_3rd"/>
    <property type="match status" value="1"/>
</dbReference>
<evidence type="ECO:0000259" key="3">
    <source>
        <dbReference type="Pfam" id="PF19289"/>
    </source>
</evidence>
<dbReference type="OrthoDB" id="9803618at2"/>
<proteinExistence type="inferred from homology"/>
<evidence type="ECO:0000259" key="4">
    <source>
        <dbReference type="Pfam" id="PF19290"/>
    </source>
</evidence>
<accession>E1QGU5</accession>